<dbReference type="InterPro" id="IPR015797">
    <property type="entry name" value="NUDIX_hydrolase-like_dom_sf"/>
</dbReference>
<dbReference type="InterPro" id="IPR054105">
    <property type="entry name" value="WHD_NrtR"/>
</dbReference>
<gene>
    <name evidence="2" type="ORF">FRZ67_05970</name>
</gene>
<evidence type="ECO:0000313" key="2">
    <source>
        <dbReference type="EMBL" id="QEC66870.1"/>
    </source>
</evidence>
<organism evidence="2 3">
    <name type="scientific">Panacibacter ginsenosidivorans</name>
    <dbReference type="NCBI Taxonomy" id="1813871"/>
    <lineage>
        <taxon>Bacteria</taxon>
        <taxon>Pseudomonadati</taxon>
        <taxon>Bacteroidota</taxon>
        <taxon>Chitinophagia</taxon>
        <taxon>Chitinophagales</taxon>
        <taxon>Chitinophagaceae</taxon>
        <taxon>Panacibacter</taxon>
    </lineage>
</organism>
<dbReference type="InterPro" id="IPR000086">
    <property type="entry name" value="NUDIX_hydrolase_dom"/>
</dbReference>
<dbReference type="AlphaFoldDB" id="A0A5B8V620"/>
<dbReference type="Pfam" id="PF21906">
    <property type="entry name" value="WHD_NrtR"/>
    <property type="match status" value="1"/>
</dbReference>
<name>A0A5B8V620_9BACT</name>
<proteinExistence type="predicted"/>
<evidence type="ECO:0000259" key="1">
    <source>
        <dbReference type="PROSITE" id="PS51462"/>
    </source>
</evidence>
<dbReference type="PANTHER" id="PTHR43736:SF4">
    <property type="entry name" value="SLR1690 PROTEIN"/>
    <property type="match status" value="1"/>
</dbReference>
<dbReference type="PROSITE" id="PS51462">
    <property type="entry name" value="NUDIX"/>
    <property type="match status" value="1"/>
</dbReference>
<dbReference type="RefSeq" id="WP_147188670.1">
    <property type="nucleotide sequence ID" value="NZ_CP042435.1"/>
</dbReference>
<dbReference type="Gene3D" id="3.90.79.10">
    <property type="entry name" value="Nucleoside Triphosphate Pyrophosphohydrolase"/>
    <property type="match status" value="1"/>
</dbReference>
<dbReference type="PANTHER" id="PTHR43736">
    <property type="entry name" value="ADP-RIBOSE PYROPHOSPHATASE"/>
    <property type="match status" value="1"/>
</dbReference>
<dbReference type="KEGG" id="pgin:FRZ67_05970"/>
<dbReference type="CDD" id="cd18873">
    <property type="entry name" value="NUDIX_NadM_like"/>
    <property type="match status" value="1"/>
</dbReference>
<dbReference type="OrthoDB" id="9786141at2"/>
<dbReference type="InterPro" id="IPR036388">
    <property type="entry name" value="WH-like_DNA-bd_sf"/>
</dbReference>
<dbReference type="Proteomes" id="UP000321533">
    <property type="component" value="Chromosome"/>
</dbReference>
<reference evidence="2 3" key="1">
    <citation type="journal article" date="2016" name="Int. J. Syst. Evol. Microbiol.">
        <title>Panacibacter ginsenosidivorans gen. nov., sp. nov., with ginsenoside converting activity isolated from soil of a ginseng field.</title>
        <authorList>
            <person name="Siddiqi M.Z."/>
            <person name="Muhammad Shafi S."/>
            <person name="Choi K.D."/>
            <person name="Im W.T."/>
        </authorList>
    </citation>
    <scope>NUCLEOTIDE SEQUENCE [LARGE SCALE GENOMIC DNA]</scope>
    <source>
        <strain evidence="2 3">Gsoil1550</strain>
    </source>
</reference>
<keyword evidence="2" id="KW-0378">Hydrolase</keyword>
<dbReference type="Pfam" id="PF00293">
    <property type="entry name" value="NUDIX"/>
    <property type="match status" value="1"/>
</dbReference>
<dbReference type="InterPro" id="IPR036390">
    <property type="entry name" value="WH_DNA-bd_sf"/>
</dbReference>
<dbReference type="SUPFAM" id="SSF46785">
    <property type="entry name" value="Winged helix' DNA-binding domain"/>
    <property type="match status" value="1"/>
</dbReference>
<sequence>MIPENETIDFIEKGHKEFLHHLSIDCVLFGYHEHQLKVLLLKWKESDKWSLAGGFIKLEENLSEAATRILKERTGLDEIFLQQFQTFGEPKRSHRSKADIDHLETITKGSVPADHWLLKRTVSIGYYAVTEYSKVNPHPDPLSDKCEWWEIDSVPKLIFDHNFILAEALKALRMQIYHQPIGYNLLPEKFTLPEIHDLYETILGKELDRRNFAKKLISLGLIKKLNERRSIGAHRSPFLYKFDKRKYDKALKDGIILAF</sequence>
<protein>
    <submittedName>
        <fullName evidence="2">NUDIX hydrolase</fullName>
    </submittedName>
</protein>
<dbReference type="EMBL" id="CP042435">
    <property type="protein sequence ID" value="QEC66870.1"/>
    <property type="molecule type" value="Genomic_DNA"/>
</dbReference>
<dbReference type="GO" id="GO:0016787">
    <property type="term" value="F:hydrolase activity"/>
    <property type="evidence" value="ECO:0007669"/>
    <property type="project" value="UniProtKB-KW"/>
</dbReference>
<feature type="domain" description="Nudix hydrolase" evidence="1">
    <location>
        <begin position="19"/>
        <end position="173"/>
    </location>
</feature>
<evidence type="ECO:0000313" key="3">
    <source>
        <dbReference type="Proteomes" id="UP000321533"/>
    </source>
</evidence>
<dbReference type="SUPFAM" id="SSF55811">
    <property type="entry name" value="Nudix"/>
    <property type="match status" value="1"/>
</dbReference>
<accession>A0A5B8V620</accession>
<dbReference type="Gene3D" id="1.10.10.10">
    <property type="entry name" value="Winged helix-like DNA-binding domain superfamily/Winged helix DNA-binding domain"/>
    <property type="match status" value="1"/>
</dbReference>
<keyword evidence="3" id="KW-1185">Reference proteome</keyword>